<comment type="caution">
    <text evidence="4">The sequence shown here is derived from an EMBL/GenBank/DDBJ whole genome shotgun (WGS) entry which is preliminary data.</text>
</comment>
<dbReference type="Gene3D" id="3.30.420.10">
    <property type="entry name" value="Ribonuclease H-like superfamily/Ribonuclease H"/>
    <property type="match status" value="2"/>
</dbReference>
<proteinExistence type="inferred from homology"/>
<evidence type="ECO:0000256" key="1">
    <source>
        <dbReference type="ARBA" id="ARBA00007818"/>
    </source>
</evidence>
<dbReference type="InterPro" id="IPR008584">
    <property type="entry name" value="CXXC_Zn-binding_euk"/>
</dbReference>
<dbReference type="GO" id="GO:0003676">
    <property type="term" value="F:nucleic acid binding"/>
    <property type="evidence" value="ECO:0007669"/>
    <property type="project" value="InterPro"/>
</dbReference>
<keyword evidence="3" id="KW-0862">Zinc</keyword>
<sequence length="203" mass="23777">MKCTACGESTNKWHDVSLSETVEDRTGHANMHYSAKCKLCVRENNLSILEDSIQVYTKSDHENFKTIVLFDCRGVELVDFDFRVRDVKLEELNMRRIAAKFVPGLLQNEQKQHRLEVCRELQQQLQEDPNFLSKVVTGDENENQVEGVKILYSCTVEEIQAETQRVINPLTKKDFQDAFQKWQKRWDWCMRSQGDYFECDGAE</sequence>
<dbReference type="InterPro" id="IPR036397">
    <property type="entry name" value="RNaseH_sf"/>
</dbReference>
<evidence type="ECO:0000256" key="2">
    <source>
        <dbReference type="ARBA" id="ARBA00022723"/>
    </source>
</evidence>
<dbReference type="PANTHER" id="PTHR12857:SF0">
    <property type="entry name" value="CXXC MOTIF CONTAINING ZINC BINDING PROTEIN"/>
    <property type="match status" value="1"/>
</dbReference>
<comment type="similarity">
    <text evidence="1">Belongs to the UPF0587 family.</text>
</comment>
<evidence type="ECO:0000313" key="5">
    <source>
        <dbReference type="Proteomes" id="UP000235965"/>
    </source>
</evidence>
<dbReference type="PANTHER" id="PTHR12857">
    <property type="entry name" value="CXXC MOTIF CONTAINING ZINC BINDING PROTEIN"/>
    <property type="match status" value="1"/>
</dbReference>
<dbReference type="EMBL" id="NEVH01017533">
    <property type="protein sequence ID" value="PNF24151.1"/>
    <property type="molecule type" value="Genomic_DNA"/>
</dbReference>
<protein>
    <submittedName>
        <fullName evidence="4">Uncharacterized protein</fullName>
    </submittedName>
</protein>
<accession>A0A2J7Q6E2</accession>
<evidence type="ECO:0000313" key="4">
    <source>
        <dbReference type="EMBL" id="PNF24151.1"/>
    </source>
</evidence>
<dbReference type="OrthoDB" id="10248838at2759"/>
<dbReference type="SUPFAM" id="SSF141678">
    <property type="entry name" value="MAL13P1.257-like"/>
    <property type="match status" value="1"/>
</dbReference>
<dbReference type="Proteomes" id="UP000235965">
    <property type="component" value="Unassembled WGS sequence"/>
</dbReference>
<organism evidence="4 5">
    <name type="scientific">Cryptotermes secundus</name>
    <dbReference type="NCBI Taxonomy" id="105785"/>
    <lineage>
        <taxon>Eukaryota</taxon>
        <taxon>Metazoa</taxon>
        <taxon>Ecdysozoa</taxon>
        <taxon>Arthropoda</taxon>
        <taxon>Hexapoda</taxon>
        <taxon>Insecta</taxon>
        <taxon>Pterygota</taxon>
        <taxon>Neoptera</taxon>
        <taxon>Polyneoptera</taxon>
        <taxon>Dictyoptera</taxon>
        <taxon>Blattodea</taxon>
        <taxon>Blattoidea</taxon>
        <taxon>Termitoidae</taxon>
        <taxon>Kalotermitidae</taxon>
        <taxon>Cryptotermitinae</taxon>
        <taxon>Cryptotermes</taxon>
    </lineage>
</organism>
<dbReference type="Pfam" id="PF05907">
    <property type="entry name" value="CXXC_Zn-b_euk"/>
    <property type="match status" value="1"/>
</dbReference>
<dbReference type="GO" id="GO:0008270">
    <property type="term" value="F:zinc ion binding"/>
    <property type="evidence" value="ECO:0007669"/>
    <property type="project" value="TreeGrafter"/>
</dbReference>
<name>A0A2J7Q6E2_9NEOP</name>
<dbReference type="InParanoid" id="A0A2J7Q6E2"/>
<dbReference type="STRING" id="105785.A0A2J7Q6E2"/>
<reference evidence="4 5" key="1">
    <citation type="submission" date="2017-12" db="EMBL/GenBank/DDBJ databases">
        <title>Hemimetabolous genomes reveal molecular basis of termite eusociality.</title>
        <authorList>
            <person name="Harrison M.C."/>
            <person name="Jongepier E."/>
            <person name="Robertson H.M."/>
            <person name="Arning N."/>
            <person name="Bitard-Feildel T."/>
            <person name="Chao H."/>
            <person name="Childers C.P."/>
            <person name="Dinh H."/>
            <person name="Doddapaneni H."/>
            <person name="Dugan S."/>
            <person name="Gowin J."/>
            <person name="Greiner C."/>
            <person name="Han Y."/>
            <person name="Hu H."/>
            <person name="Hughes D.S.T."/>
            <person name="Huylmans A.-K."/>
            <person name="Kemena C."/>
            <person name="Kremer L.P.M."/>
            <person name="Lee S.L."/>
            <person name="Lopez-Ezquerra A."/>
            <person name="Mallet L."/>
            <person name="Monroy-Kuhn J.M."/>
            <person name="Moser A."/>
            <person name="Murali S.C."/>
            <person name="Muzny D.M."/>
            <person name="Otani S."/>
            <person name="Piulachs M.-D."/>
            <person name="Poelchau M."/>
            <person name="Qu J."/>
            <person name="Schaub F."/>
            <person name="Wada-Katsumata A."/>
            <person name="Worley K.C."/>
            <person name="Xie Q."/>
            <person name="Ylla G."/>
            <person name="Poulsen M."/>
            <person name="Gibbs R.A."/>
            <person name="Schal C."/>
            <person name="Richards S."/>
            <person name="Belles X."/>
            <person name="Korb J."/>
            <person name="Bornberg-Bauer E."/>
        </authorList>
    </citation>
    <scope>NUCLEOTIDE SEQUENCE [LARGE SCALE GENOMIC DNA]</scope>
    <source>
        <tissue evidence="4">Whole body</tissue>
    </source>
</reference>
<keyword evidence="5" id="KW-1185">Reference proteome</keyword>
<gene>
    <name evidence="4" type="ORF">B7P43_G00593</name>
</gene>
<dbReference type="AlphaFoldDB" id="A0A2J7Q6E2"/>
<evidence type="ECO:0000256" key="3">
    <source>
        <dbReference type="ARBA" id="ARBA00022833"/>
    </source>
</evidence>
<keyword evidence="2" id="KW-0479">Metal-binding</keyword>